<keyword evidence="2" id="KW-1185">Reference proteome</keyword>
<dbReference type="InterPro" id="IPR014852">
    <property type="entry name" value="YwhD"/>
</dbReference>
<evidence type="ECO:0008006" key="3">
    <source>
        <dbReference type="Google" id="ProtNLM"/>
    </source>
</evidence>
<name>A0A089LM25_9BACL</name>
<dbReference type="Proteomes" id="UP000029507">
    <property type="component" value="Chromosome"/>
</dbReference>
<dbReference type="HOGENOM" id="CLU_133833_0_0_9"/>
<protein>
    <recommendedName>
        <fullName evidence="3">YwhD family protein</fullName>
    </recommendedName>
</protein>
<sequence>MEDKQPEGKKQIALNIVNAKSKHKGFGAGSIDLNNVSPVIIDDGEAVIDIGAMHAKSKVERGIKFTPNREEVPGGRQVWVVWVAVERTPEGQHYAGLTACEMWIDSEAKRGWKILADHVNRLDRALKRRIDVAGLESREKAALKSLLMSHNEDWWNDSPEELKQALEG</sequence>
<proteinExistence type="predicted"/>
<evidence type="ECO:0000313" key="2">
    <source>
        <dbReference type="Proteomes" id="UP000029507"/>
    </source>
</evidence>
<reference evidence="1 2" key="1">
    <citation type="submission" date="2014-08" db="EMBL/GenBank/DDBJ databases">
        <title>Comparative genomics of the Paenibacillus odorifer group.</title>
        <authorList>
            <person name="den Bakker H.C."/>
            <person name="Tsai Y.-C."/>
            <person name="Martin N."/>
            <person name="Korlach J."/>
            <person name="Wiedmann M."/>
        </authorList>
    </citation>
    <scope>NUCLEOTIDE SEQUENCE [LARGE SCALE GENOMIC DNA]</scope>
    <source>
        <strain evidence="1 2">DSM 14472</strain>
    </source>
</reference>
<gene>
    <name evidence="1" type="ORF">PSTEL_00890</name>
</gene>
<dbReference type="KEGG" id="pste:PSTEL_00890"/>
<dbReference type="OrthoDB" id="2374547at2"/>
<dbReference type="AlphaFoldDB" id="A0A089LM25"/>
<evidence type="ECO:0000313" key="1">
    <source>
        <dbReference type="EMBL" id="AIQ61897.1"/>
    </source>
</evidence>
<organism evidence="1 2">
    <name type="scientific">Paenibacillus stellifer</name>
    <dbReference type="NCBI Taxonomy" id="169760"/>
    <lineage>
        <taxon>Bacteria</taxon>
        <taxon>Bacillati</taxon>
        <taxon>Bacillota</taxon>
        <taxon>Bacilli</taxon>
        <taxon>Bacillales</taxon>
        <taxon>Paenibacillaceae</taxon>
        <taxon>Paenibacillus</taxon>
    </lineage>
</organism>
<dbReference type="RefSeq" id="WP_038699890.1">
    <property type="nucleotide sequence ID" value="NZ_CP009286.1"/>
</dbReference>
<dbReference type="STRING" id="169760.PSTEL_00890"/>
<dbReference type="Pfam" id="PF08741">
    <property type="entry name" value="YwhD"/>
    <property type="match status" value="1"/>
</dbReference>
<dbReference type="EMBL" id="CP009286">
    <property type="protein sequence ID" value="AIQ61897.1"/>
    <property type="molecule type" value="Genomic_DNA"/>
</dbReference>
<accession>A0A089LM25</accession>